<comment type="function">
    <text evidence="8">Involved in the maintenance of the Golgi structure.</text>
</comment>
<reference evidence="12" key="1">
    <citation type="journal article" date="2023" name="G3 (Bethesda)">
        <title>Whole genome assembly and annotation of the endangered Caribbean coral Acropora cervicornis.</title>
        <authorList>
            <person name="Selwyn J.D."/>
            <person name="Vollmer S.V."/>
        </authorList>
    </citation>
    <scope>NUCLEOTIDE SEQUENCE</scope>
    <source>
        <strain evidence="12">K2</strain>
    </source>
</reference>
<dbReference type="GO" id="GO:0006888">
    <property type="term" value="P:endoplasmic reticulum to Golgi vesicle-mediated transport"/>
    <property type="evidence" value="ECO:0007669"/>
    <property type="project" value="InterPro"/>
</dbReference>
<feature type="region of interest" description="Disordered" evidence="10">
    <location>
        <begin position="1"/>
        <end position="26"/>
    </location>
</feature>
<evidence type="ECO:0000256" key="3">
    <source>
        <dbReference type="ARBA" id="ARBA00022692"/>
    </source>
</evidence>
<dbReference type="GO" id="GO:0005802">
    <property type="term" value="C:trans-Golgi network"/>
    <property type="evidence" value="ECO:0007669"/>
    <property type="project" value="TreeGrafter"/>
</dbReference>
<feature type="transmembrane region" description="Helical" evidence="9">
    <location>
        <begin position="246"/>
        <end position="263"/>
    </location>
</feature>
<dbReference type="AlphaFoldDB" id="A0AAD9QIB9"/>
<evidence type="ECO:0000256" key="10">
    <source>
        <dbReference type="SAM" id="MobiDB-lite"/>
    </source>
</evidence>
<evidence type="ECO:0000256" key="8">
    <source>
        <dbReference type="ARBA" id="ARBA00037720"/>
    </source>
</evidence>
<feature type="transmembrane region" description="Helical" evidence="9">
    <location>
        <begin position="159"/>
        <end position="177"/>
    </location>
</feature>
<reference evidence="12" key="2">
    <citation type="journal article" date="2023" name="Science">
        <title>Genomic signatures of disease resistance in endangered staghorn corals.</title>
        <authorList>
            <person name="Vollmer S.V."/>
            <person name="Selwyn J.D."/>
            <person name="Despard B.A."/>
            <person name="Roesel C.L."/>
        </authorList>
    </citation>
    <scope>NUCLEOTIDE SEQUENCE</scope>
    <source>
        <strain evidence="12">K2</strain>
    </source>
</reference>
<dbReference type="PANTHER" id="PTHR21236:SF7">
    <property type="entry name" value="PROTEIN YIPF4"/>
    <property type="match status" value="1"/>
</dbReference>
<keyword evidence="3 9" id="KW-0812">Transmembrane</keyword>
<evidence type="ECO:0000313" key="13">
    <source>
        <dbReference type="Proteomes" id="UP001249851"/>
    </source>
</evidence>
<comment type="caution">
    <text evidence="12">The sequence shown here is derived from an EMBL/GenBank/DDBJ whole genome shotgun (WGS) entry which is preliminary data.</text>
</comment>
<keyword evidence="6 9" id="KW-0472">Membrane</keyword>
<feature type="transmembrane region" description="Helical" evidence="9">
    <location>
        <begin position="189"/>
        <end position="210"/>
    </location>
</feature>
<evidence type="ECO:0000256" key="6">
    <source>
        <dbReference type="ARBA" id="ARBA00023136"/>
    </source>
</evidence>
<keyword evidence="5" id="KW-0333">Golgi apparatus</keyword>
<feature type="domain" description="Yip1" evidence="11">
    <location>
        <begin position="120"/>
        <end position="261"/>
    </location>
</feature>
<dbReference type="GO" id="GO:0048280">
    <property type="term" value="P:vesicle fusion with Golgi apparatus"/>
    <property type="evidence" value="ECO:0007669"/>
    <property type="project" value="TreeGrafter"/>
</dbReference>
<dbReference type="PANTHER" id="PTHR21236">
    <property type="entry name" value="GOLGI MEMBRANE PROTEIN YIP1"/>
    <property type="match status" value="1"/>
</dbReference>
<organism evidence="12 13">
    <name type="scientific">Acropora cervicornis</name>
    <name type="common">Staghorn coral</name>
    <dbReference type="NCBI Taxonomy" id="6130"/>
    <lineage>
        <taxon>Eukaryota</taxon>
        <taxon>Metazoa</taxon>
        <taxon>Cnidaria</taxon>
        <taxon>Anthozoa</taxon>
        <taxon>Hexacorallia</taxon>
        <taxon>Scleractinia</taxon>
        <taxon>Astrocoeniina</taxon>
        <taxon>Acroporidae</taxon>
        <taxon>Acropora</taxon>
    </lineage>
</organism>
<gene>
    <name evidence="12" type="ORF">P5673_015058</name>
</gene>
<dbReference type="InterPro" id="IPR045231">
    <property type="entry name" value="Yip1/4-like"/>
</dbReference>
<keyword evidence="13" id="KW-1185">Reference proteome</keyword>
<evidence type="ECO:0000313" key="12">
    <source>
        <dbReference type="EMBL" id="KAK2561699.1"/>
    </source>
</evidence>
<comment type="similarity">
    <text evidence="2 9">Belongs to the YIP1 family.</text>
</comment>
<feature type="transmembrane region" description="Helical" evidence="9">
    <location>
        <begin position="137"/>
        <end position="153"/>
    </location>
</feature>
<accession>A0AAD9QIB9</accession>
<dbReference type="Pfam" id="PF04893">
    <property type="entry name" value="Yip1"/>
    <property type="match status" value="1"/>
</dbReference>
<comment type="subcellular location">
    <subcellularLocation>
        <location evidence="1 9">Golgi apparatus membrane</location>
        <topology evidence="1 9">Multi-pass membrane protein</topology>
    </subcellularLocation>
    <subcellularLocation>
        <location evidence="7">Golgi apparatus</location>
        <location evidence="7">cis-Golgi network membrane</location>
    </subcellularLocation>
</comment>
<evidence type="ECO:0000256" key="9">
    <source>
        <dbReference type="RuleBase" id="RU361264"/>
    </source>
</evidence>
<dbReference type="GO" id="GO:0000139">
    <property type="term" value="C:Golgi membrane"/>
    <property type="evidence" value="ECO:0007669"/>
    <property type="project" value="UniProtKB-SubCell"/>
</dbReference>
<evidence type="ECO:0000256" key="4">
    <source>
        <dbReference type="ARBA" id="ARBA00022989"/>
    </source>
</evidence>
<evidence type="ECO:0000256" key="5">
    <source>
        <dbReference type="ARBA" id="ARBA00023034"/>
    </source>
</evidence>
<name>A0AAD9QIB9_ACRCE</name>
<keyword evidence="4 9" id="KW-1133">Transmembrane helix</keyword>
<feature type="transmembrane region" description="Helical" evidence="9">
    <location>
        <begin position="216"/>
        <end position="237"/>
    </location>
</feature>
<dbReference type="Proteomes" id="UP001249851">
    <property type="component" value="Unassembled WGS sequence"/>
</dbReference>
<dbReference type="EMBL" id="JARQWQ010000031">
    <property type="protein sequence ID" value="KAK2561699.1"/>
    <property type="molecule type" value="Genomic_DNA"/>
</dbReference>
<sequence>MAATSVPLYSPSSGPIMDNMETENPVDEFSFGPPLSQDASMYTGSIEAQEEFMESDQKGELNGGPRYRFPFSQIFNKKSYDWLLEVDESGDDEDFRKPLLEELDIDLQDIYYKVRCVLFPIPSLGFKRDVLRDSPDFWGPLLVVLLYAMLALFGQFKVVSWIITIWLLGSLIIFLLARVLGGEVNYSQCLGVIGYSLIPLVLTATALPLVNYFPMISVLIKLFGVVWASYSAGSLLIQEELKNKRLLLMYPILLLYIYFFSLYTGA</sequence>
<protein>
    <recommendedName>
        <fullName evidence="9">Protein YIPF</fullName>
    </recommendedName>
</protein>
<evidence type="ECO:0000256" key="1">
    <source>
        <dbReference type="ARBA" id="ARBA00004653"/>
    </source>
</evidence>
<evidence type="ECO:0000256" key="2">
    <source>
        <dbReference type="ARBA" id="ARBA00010596"/>
    </source>
</evidence>
<evidence type="ECO:0000259" key="11">
    <source>
        <dbReference type="Pfam" id="PF04893"/>
    </source>
</evidence>
<dbReference type="InterPro" id="IPR006977">
    <property type="entry name" value="Yip1_dom"/>
</dbReference>
<evidence type="ECO:0000256" key="7">
    <source>
        <dbReference type="ARBA" id="ARBA00024188"/>
    </source>
</evidence>
<proteinExistence type="inferred from homology"/>